<dbReference type="HOGENOM" id="CLU_036902_11_2_11"/>
<dbReference type="GO" id="GO:0006313">
    <property type="term" value="P:DNA transposition"/>
    <property type="evidence" value="ECO:0007669"/>
    <property type="project" value="InterPro"/>
</dbReference>
<proteinExistence type="predicted"/>
<protein>
    <submittedName>
        <fullName evidence="2">Putative transposase</fullName>
    </submittedName>
</protein>
<organism evidence="2 3">
    <name type="scientific">Rhodococcus opacus (strain B4)</name>
    <dbReference type="NCBI Taxonomy" id="632772"/>
    <lineage>
        <taxon>Bacteria</taxon>
        <taxon>Bacillati</taxon>
        <taxon>Actinomycetota</taxon>
        <taxon>Actinomycetes</taxon>
        <taxon>Mycobacteriales</taxon>
        <taxon>Nocardiaceae</taxon>
        <taxon>Rhodococcus</taxon>
    </lineage>
</organism>
<feature type="domain" description="Transposase IS116/IS110/IS902 C-terminal" evidence="1">
    <location>
        <begin position="90"/>
        <end position="176"/>
    </location>
</feature>
<dbReference type="PATRIC" id="fig|632772.20.peg.589"/>
<dbReference type="Pfam" id="PF02371">
    <property type="entry name" value="Transposase_20"/>
    <property type="match status" value="1"/>
</dbReference>
<evidence type="ECO:0000313" key="3">
    <source>
        <dbReference type="Proteomes" id="UP000002212"/>
    </source>
</evidence>
<sequence>MASDIFGVSGRAMTDALIAGERDPKVLAQMARARMRAKIGLLEEAFNGHFDEHHRFLLARMLGRIDAIDVDIAAVDDQIEAHLAPFTAAAERLDEIPGIGPVAAADIIAEVGLDMSRFPTAGHLCSWAKFSPGINSSAGKSKGNGSTGHGNRYLARALGEAAVVVGRTDTFLAARYRRIARRRGKKRAIVAVGRSILVIVWHLLQNSDARFRDLGPEHFTRHINPDTKKRNHIRQLEALGYTVTLAPAA</sequence>
<dbReference type="EMBL" id="AP011115">
    <property type="protein sequence ID" value="BAH48781.1"/>
    <property type="molecule type" value="Genomic_DNA"/>
</dbReference>
<evidence type="ECO:0000313" key="2">
    <source>
        <dbReference type="EMBL" id="BAH48781.1"/>
    </source>
</evidence>
<dbReference type="PANTHER" id="PTHR33055">
    <property type="entry name" value="TRANSPOSASE FOR INSERTION SEQUENCE ELEMENT IS1111A"/>
    <property type="match status" value="1"/>
</dbReference>
<dbReference type="RefSeq" id="WP_012687788.1">
    <property type="nucleotide sequence ID" value="NC_012522.1"/>
</dbReference>
<evidence type="ECO:0000259" key="1">
    <source>
        <dbReference type="Pfam" id="PF02371"/>
    </source>
</evidence>
<dbReference type="AlphaFoldDB" id="C1ARV4"/>
<dbReference type="InterPro" id="IPR047650">
    <property type="entry name" value="Transpos_IS110"/>
</dbReference>
<dbReference type="NCBIfam" id="NF033542">
    <property type="entry name" value="transpos_IS110"/>
    <property type="match status" value="1"/>
</dbReference>
<dbReference type="Proteomes" id="UP000002212">
    <property type="component" value="Chromosome"/>
</dbReference>
<name>C1ARV4_RHOOB</name>
<dbReference type="KEGG" id="rop:ROP_05340"/>
<dbReference type="InterPro" id="IPR003346">
    <property type="entry name" value="Transposase_20"/>
</dbReference>
<dbReference type="GO" id="GO:0003677">
    <property type="term" value="F:DNA binding"/>
    <property type="evidence" value="ECO:0007669"/>
    <property type="project" value="InterPro"/>
</dbReference>
<dbReference type="PANTHER" id="PTHR33055:SF15">
    <property type="entry name" value="TRANSPOSASE-RELATED"/>
    <property type="match status" value="1"/>
</dbReference>
<dbReference type="GO" id="GO:0004803">
    <property type="term" value="F:transposase activity"/>
    <property type="evidence" value="ECO:0007669"/>
    <property type="project" value="InterPro"/>
</dbReference>
<reference evidence="2 3" key="1">
    <citation type="submission" date="2009-03" db="EMBL/GenBank/DDBJ databases">
        <title>Comparison of the complete genome sequences of Rhodococcus erythropolis PR4 and Rhodococcus opacus B4.</title>
        <authorList>
            <person name="Takarada H."/>
            <person name="Sekine M."/>
            <person name="Hosoyama A."/>
            <person name="Yamada R."/>
            <person name="Fujisawa T."/>
            <person name="Omata S."/>
            <person name="Shimizu A."/>
            <person name="Tsukatani N."/>
            <person name="Tanikawa S."/>
            <person name="Fujita N."/>
            <person name="Harayama S."/>
        </authorList>
    </citation>
    <scope>NUCLEOTIDE SEQUENCE [LARGE SCALE GENOMIC DNA]</scope>
    <source>
        <strain evidence="2 3">B4</strain>
    </source>
</reference>
<dbReference type="STRING" id="632772.ROP_05340"/>
<gene>
    <name evidence="2" type="ordered locus">ROP_05340</name>
</gene>
<accession>C1ARV4</accession>